<evidence type="ECO:0000313" key="1">
    <source>
        <dbReference type="EMBL" id="SIQ87814.1"/>
    </source>
</evidence>
<dbReference type="InterPro" id="IPR025332">
    <property type="entry name" value="DUF4238"/>
</dbReference>
<accession>A0ABY1JWB8</accession>
<name>A0ABY1JWB8_9BACL</name>
<evidence type="ECO:0008006" key="3">
    <source>
        <dbReference type="Google" id="ProtNLM"/>
    </source>
</evidence>
<sequence>MGKYRAQHYIPQFYLKKYLDKTVVPPYEPYLWVHTPDDQPKAKAPKNVAHGNGYYNVRTDDGEVSQELEHAFSLFEGEAGKILHNITINNKSITIHEKALLSEFIYYMHTRVPNFRENVNRFTSDISKMIMQVASAHPEYLHGVLKEVDRLNGEENDHDIDGLIEFIQSDRYTIEVPQERSIQLMIDLAEKISEVIFNMRWEFLIAPSGVYFVTSDNPVVLLNPKNTSNFFGDGFRSSPSVEMTFPLSPKCCLLGTWPKGKERYKLVTSERVRAINLRTCNSSSKHVYSCTKVLQLPRQ</sequence>
<proteinExistence type="predicted"/>
<dbReference type="Pfam" id="PF14022">
    <property type="entry name" value="DUF4238"/>
    <property type="match status" value="1"/>
</dbReference>
<evidence type="ECO:0000313" key="2">
    <source>
        <dbReference type="Proteomes" id="UP000186666"/>
    </source>
</evidence>
<protein>
    <recommendedName>
        <fullName evidence="3">DUF4238 domain-containing protein</fullName>
    </recommendedName>
</protein>
<gene>
    <name evidence="1" type="ORF">SAMN05421578_104451</name>
</gene>
<reference evidence="1 2" key="1">
    <citation type="submission" date="2017-01" db="EMBL/GenBank/DDBJ databases">
        <authorList>
            <person name="Varghese N."/>
            <person name="Submissions S."/>
        </authorList>
    </citation>
    <scope>NUCLEOTIDE SEQUENCE [LARGE SCALE GENOMIC DNA]</scope>
    <source>
        <strain evidence="1 2">ATCC 23464</strain>
    </source>
</reference>
<keyword evidence="2" id="KW-1185">Reference proteome</keyword>
<dbReference type="Proteomes" id="UP000186666">
    <property type="component" value="Unassembled WGS sequence"/>
</dbReference>
<dbReference type="EMBL" id="FTNK01000004">
    <property type="protein sequence ID" value="SIQ87814.1"/>
    <property type="molecule type" value="Genomic_DNA"/>
</dbReference>
<dbReference type="RefSeq" id="WP_068584897.1">
    <property type="nucleotide sequence ID" value="NZ_FTNK01000004.1"/>
</dbReference>
<comment type="caution">
    <text evidence="1">The sequence shown here is derived from an EMBL/GenBank/DDBJ whole genome shotgun (WGS) entry which is preliminary data.</text>
</comment>
<organism evidence="1 2">
    <name type="scientific">Paenibacillus macquariensis</name>
    <dbReference type="NCBI Taxonomy" id="948756"/>
    <lineage>
        <taxon>Bacteria</taxon>
        <taxon>Bacillati</taxon>
        <taxon>Bacillota</taxon>
        <taxon>Bacilli</taxon>
        <taxon>Bacillales</taxon>
        <taxon>Paenibacillaceae</taxon>
        <taxon>Paenibacillus</taxon>
    </lineage>
</organism>